<dbReference type="EMBL" id="QUAC01000042">
    <property type="protein sequence ID" value="REK91096.1"/>
    <property type="molecule type" value="Genomic_DNA"/>
</dbReference>
<evidence type="ECO:0000256" key="3">
    <source>
        <dbReference type="ARBA" id="ARBA00022679"/>
    </source>
</evidence>
<keyword evidence="2" id="KW-0328">Glycosyltransferase</keyword>
<evidence type="ECO:0000256" key="1">
    <source>
        <dbReference type="ARBA" id="ARBA00021292"/>
    </source>
</evidence>
<dbReference type="PANTHER" id="PTHR12526">
    <property type="entry name" value="GLYCOSYLTRANSFERASE"/>
    <property type="match status" value="1"/>
</dbReference>
<dbReference type="RefSeq" id="WP_128504443.1">
    <property type="nucleotide sequence ID" value="NZ_QUAC01000042.1"/>
</dbReference>
<keyword evidence="7" id="KW-1185">Reference proteome</keyword>
<dbReference type="OrthoDB" id="9809227at2"/>
<dbReference type="Pfam" id="PF00534">
    <property type="entry name" value="Glycos_transf_1"/>
    <property type="match status" value="1"/>
</dbReference>
<evidence type="ECO:0000259" key="4">
    <source>
        <dbReference type="Pfam" id="PF00534"/>
    </source>
</evidence>
<dbReference type="InterPro" id="IPR001296">
    <property type="entry name" value="Glyco_trans_1"/>
</dbReference>
<dbReference type="Gene3D" id="3.40.50.2000">
    <property type="entry name" value="Glycogen Phosphorylase B"/>
    <property type="match status" value="2"/>
</dbReference>
<gene>
    <name evidence="6" type="ORF">DY245_06510</name>
</gene>
<evidence type="ECO:0000256" key="2">
    <source>
        <dbReference type="ARBA" id="ARBA00022676"/>
    </source>
</evidence>
<comment type="caution">
    <text evidence="6">The sequence shown here is derived from an EMBL/GenBank/DDBJ whole genome shotgun (WGS) entry which is preliminary data.</text>
</comment>
<evidence type="ECO:0000313" key="6">
    <source>
        <dbReference type="EMBL" id="REK91096.1"/>
    </source>
</evidence>
<sequence>MTTKLLNILTGINRTSVPSSGSMILVNDLYGAMPEIHTTFLGRAPVDQAWKAAFDQLISLSTTKRPQGPDFDPYVDELTREVGVLIEKIQPNAIHAQYLGFALSLAFTRTAGNIPIIAIAHGPDVMVAERSASEREVMNEVAAASAAIVAPTSVLADRIDRLTGRRFTDRLTVIPWGIRLSDARVRDQPPTGIGPLSLVHAGRLDDNKSTITAVEALALTDQPHHLTVIGKGILREHLEQRAIELGLRDRIQFEPFLPRAELWRRLPNFDAFVFTTRGLEAFGLVLIEAQAHGLPVAYSDLPGVREILGSSGVPYTPGDPRSLAVALDEMGRDFHRRKALTKAALNNARRYDITTTGRQLRELTLRVTS</sequence>
<evidence type="ECO:0000313" key="7">
    <source>
        <dbReference type="Proteomes" id="UP000262477"/>
    </source>
</evidence>
<accession>A0A371Q8P8</accession>
<protein>
    <recommendedName>
        <fullName evidence="1">D-inositol 3-phosphate glycosyltransferase</fullName>
    </recommendedName>
</protein>
<evidence type="ECO:0000259" key="5">
    <source>
        <dbReference type="Pfam" id="PF13439"/>
    </source>
</evidence>
<dbReference type="CDD" id="cd03801">
    <property type="entry name" value="GT4_PimA-like"/>
    <property type="match status" value="1"/>
</dbReference>
<dbReference type="SUPFAM" id="SSF53756">
    <property type="entry name" value="UDP-Glycosyltransferase/glycogen phosphorylase"/>
    <property type="match status" value="1"/>
</dbReference>
<feature type="domain" description="Glycosyl transferase family 1" evidence="4">
    <location>
        <begin position="198"/>
        <end position="344"/>
    </location>
</feature>
<dbReference type="Pfam" id="PF13439">
    <property type="entry name" value="Glyco_transf_4"/>
    <property type="match status" value="1"/>
</dbReference>
<keyword evidence="3 6" id="KW-0808">Transferase</keyword>
<name>A0A371Q8P8_STRIH</name>
<organism evidence="6 7">
    <name type="scientific">Streptomyces inhibens</name>
    <dbReference type="NCBI Taxonomy" id="2293571"/>
    <lineage>
        <taxon>Bacteria</taxon>
        <taxon>Bacillati</taxon>
        <taxon>Actinomycetota</taxon>
        <taxon>Actinomycetes</taxon>
        <taxon>Kitasatosporales</taxon>
        <taxon>Streptomycetaceae</taxon>
        <taxon>Streptomyces</taxon>
    </lineage>
</organism>
<dbReference type="InterPro" id="IPR028098">
    <property type="entry name" value="Glyco_trans_4-like_N"/>
</dbReference>
<proteinExistence type="predicted"/>
<dbReference type="PANTHER" id="PTHR12526:SF638">
    <property type="entry name" value="SPORE COAT PROTEIN SA"/>
    <property type="match status" value="1"/>
</dbReference>
<dbReference type="Proteomes" id="UP000262477">
    <property type="component" value="Unassembled WGS sequence"/>
</dbReference>
<feature type="domain" description="Glycosyltransferase subfamily 4-like N-terminal" evidence="5">
    <location>
        <begin position="80"/>
        <end position="180"/>
    </location>
</feature>
<reference evidence="6 7" key="1">
    <citation type="submission" date="2018-08" db="EMBL/GenBank/DDBJ databases">
        <title>Streptomyces NEAU-D10 sp. nov., a novel Actinomycete isolated from soil.</title>
        <authorList>
            <person name="Jin L."/>
        </authorList>
    </citation>
    <scope>NUCLEOTIDE SEQUENCE [LARGE SCALE GENOMIC DNA]</scope>
    <source>
        <strain evidence="6 7">NEAU-D10</strain>
    </source>
</reference>
<dbReference type="GO" id="GO:0016757">
    <property type="term" value="F:glycosyltransferase activity"/>
    <property type="evidence" value="ECO:0007669"/>
    <property type="project" value="UniProtKB-KW"/>
</dbReference>
<dbReference type="AlphaFoldDB" id="A0A371Q8P8"/>